<evidence type="ECO:0000256" key="3">
    <source>
        <dbReference type="ARBA" id="ARBA00022989"/>
    </source>
</evidence>
<comment type="caution">
    <text evidence="7">The sequence shown here is derived from an EMBL/GenBank/DDBJ whole genome shotgun (WGS) entry which is preliminary data.</text>
</comment>
<comment type="subcellular location">
    <subcellularLocation>
        <location evidence="1">Membrane</location>
        <topology evidence="1">Multi-pass membrane protein</topology>
    </subcellularLocation>
</comment>
<protein>
    <submittedName>
        <fullName evidence="7">FUSC family protein</fullName>
    </submittedName>
</protein>
<feature type="transmembrane region" description="Helical" evidence="5">
    <location>
        <begin position="247"/>
        <end position="263"/>
    </location>
</feature>
<feature type="transmembrane region" description="Helical" evidence="5">
    <location>
        <begin position="155"/>
        <end position="173"/>
    </location>
</feature>
<dbReference type="EMBL" id="JACRSV010000003">
    <property type="protein sequence ID" value="MBC8560595.1"/>
    <property type="molecule type" value="Genomic_DNA"/>
</dbReference>
<evidence type="ECO:0000259" key="6">
    <source>
        <dbReference type="Pfam" id="PF13515"/>
    </source>
</evidence>
<reference evidence="7" key="1">
    <citation type="submission" date="2020-08" db="EMBL/GenBank/DDBJ databases">
        <title>Genome public.</title>
        <authorList>
            <person name="Liu C."/>
            <person name="Sun Q."/>
        </authorList>
    </citation>
    <scope>NUCLEOTIDE SEQUENCE</scope>
    <source>
        <strain evidence="7">NSJ-33</strain>
    </source>
</reference>
<keyword evidence="8" id="KW-1185">Reference proteome</keyword>
<proteinExistence type="predicted"/>
<dbReference type="Proteomes" id="UP000610760">
    <property type="component" value="Unassembled WGS sequence"/>
</dbReference>
<organism evidence="7 8">
    <name type="scientific">Fumia xinanensis</name>
    <dbReference type="NCBI Taxonomy" id="2763659"/>
    <lineage>
        <taxon>Bacteria</taxon>
        <taxon>Bacillati</taxon>
        <taxon>Bacillota</taxon>
        <taxon>Clostridia</taxon>
        <taxon>Eubacteriales</taxon>
        <taxon>Oscillospiraceae</taxon>
        <taxon>Fumia</taxon>
    </lineage>
</organism>
<feature type="domain" description="Integral membrane bound transporter" evidence="6">
    <location>
        <begin position="208"/>
        <end position="328"/>
    </location>
</feature>
<dbReference type="Pfam" id="PF13515">
    <property type="entry name" value="FUSC_2"/>
    <property type="match status" value="1"/>
</dbReference>
<feature type="transmembrane region" description="Helical" evidence="5">
    <location>
        <begin position="269"/>
        <end position="285"/>
    </location>
</feature>
<evidence type="ECO:0000313" key="8">
    <source>
        <dbReference type="Proteomes" id="UP000610760"/>
    </source>
</evidence>
<feature type="transmembrane region" description="Helical" evidence="5">
    <location>
        <begin position="30"/>
        <end position="51"/>
    </location>
</feature>
<dbReference type="AlphaFoldDB" id="A0A926I748"/>
<keyword evidence="3 5" id="KW-1133">Transmembrane helix</keyword>
<feature type="transmembrane region" description="Helical" evidence="5">
    <location>
        <begin position="316"/>
        <end position="336"/>
    </location>
</feature>
<evidence type="ECO:0000313" key="7">
    <source>
        <dbReference type="EMBL" id="MBC8560595.1"/>
    </source>
</evidence>
<sequence length="361" mass="39852">MEPLDVVEAQFYGGIVLTVSKEQFKHTGKLVFENAVRFVFSLAFIFLYQTLFGAGDILAGVAISVGITMFPVCPPGIRPTKMAGIIVLLYAGAGIAAQCSALSPWLAFPIQFLFITVVMSLCTEPIGTKLYINFLLTFVFCQATLVTPQQFPKRLLGLIAGGALVAAISLIWWRRKGLDENRRAIKEQILLSWHNPGFILRMAMGISIAVLIGSLLGLKKPLWISIVAMSLTQPVFRETWVRIKHRALGTFIGIGVFIIVFRILVPQQYSMLVIMLMGYLSYFAPEYKHKQMVNAVNALNASLVLLDTTTAIENRCLCLLGGIAIVVLLEITQILIERIAKRCVIDRAKKYPGSGKIEAIS</sequence>
<dbReference type="InterPro" id="IPR049453">
    <property type="entry name" value="Memb_transporter_dom"/>
</dbReference>
<evidence type="ECO:0000256" key="2">
    <source>
        <dbReference type="ARBA" id="ARBA00022692"/>
    </source>
</evidence>
<evidence type="ECO:0000256" key="1">
    <source>
        <dbReference type="ARBA" id="ARBA00004141"/>
    </source>
</evidence>
<gene>
    <name evidence="7" type="ORF">H8710_11020</name>
</gene>
<feature type="transmembrane region" description="Helical" evidence="5">
    <location>
        <begin position="57"/>
        <end position="73"/>
    </location>
</feature>
<dbReference type="GO" id="GO:0016020">
    <property type="term" value="C:membrane"/>
    <property type="evidence" value="ECO:0007669"/>
    <property type="project" value="UniProtKB-SubCell"/>
</dbReference>
<accession>A0A926I748</accession>
<feature type="transmembrane region" description="Helical" evidence="5">
    <location>
        <begin position="85"/>
        <end position="110"/>
    </location>
</feature>
<keyword evidence="2 5" id="KW-0812">Transmembrane</keyword>
<evidence type="ECO:0000256" key="5">
    <source>
        <dbReference type="SAM" id="Phobius"/>
    </source>
</evidence>
<name>A0A926I748_9FIRM</name>
<evidence type="ECO:0000256" key="4">
    <source>
        <dbReference type="ARBA" id="ARBA00023136"/>
    </source>
</evidence>
<keyword evidence="4 5" id="KW-0472">Membrane</keyword>
<feature type="transmembrane region" description="Helical" evidence="5">
    <location>
        <begin position="198"/>
        <end position="218"/>
    </location>
</feature>